<dbReference type="PANTHER" id="PTHR42852">
    <property type="entry name" value="THIOL:DISULFIDE INTERCHANGE PROTEIN DSBE"/>
    <property type="match status" value="1"/>
</dbReference>
<dbReference type="InterPro" id="IPR013740">
    <property type="entry name" value="Redoxin"/>
</dbReference>
<evidence type="ECO:0000313" key="6">
    <source>
        <dbReference type="EMBL" id="CAA9501272.1"/>
    </source>
</evidence>
<name>A0A6J4SPN9_9SPHN</name>
<evidence type="ECO:0000259" key="5">
    <source>
        <dbReference type="PROSITE" id="PS51352"/>
    </source>
</evidence>
<dbReference type="Pfam" id="PF08534">
    <property type="entry name" value="Redoxin"/>
    <property type="match status" value="1"/>
</dbReference>
<gene>
    <name evidence="6" type="ORF">AVDCRST_MAG44-791</name>
</gene>
<dbReference type="AlphaFoldDB" id="A0A6J4SPN9"/>
<reference evidence="6" key="1">
    <citation type="submission" date="2020-02" db="EMBL/GenBank/DDBJ databases">
        <authorList>
            <person name="Meier V. D."/>
        </authorList>
    </citation>
    <scope>NUCLEOTIDE SEQUENCE</scope>
    <source>
        <strain evidence="6">AVDCRST_MAG44</strain>
    </source>
</reference>
<dbReference type="EMBL" id="CADCVY010000060">
    <property type="protein sequence ID" value="CAA9501272.1"/>
    <property type="molecule type" value="Genomic_DNA"/>
</dbReference>
<dbReference type="GO" id="GO:0030313">
    <property type="term" value="C:cell envelope"/>
    <property type="evidence" value="ECO:0007669"/>
    <property type="project" value="UniProtKB-SubCell"/>
</dbReference>
<evidence type="ECO:0000256" key="3">
    <source>
        <dbReference type="ARBA" id="ARBA00023157"/>
    </source>
</evidence>
<dbReference type="PANTHER" id="PTHR42852:SF6">
    <property type="entry name" value="THIOL:DISULFIDE INTERCHANGE PROTEIN DSBE"/>
    <property type="match status" value="1"/>
</dbReference>
<dbReference type="PROSITE" id="PS51352">
    <property type="entry name" value="THIOREDOXIN_2"/>
    <property type="match status" value="1"/>
</dbReference>
<protein>
    <submittedName>
        <fullName evidence="6">Cytochrome c-type biogenesis protein CcmG/DsbE, thiol:disulfide oxidoreductase</fullName>
    </submittedName>
</protein>
<keyword evidence="4" id="KW-0676">Redox-active center</keyword>
<dbReference type="Gene3D" id="3.40.30.10">
    <property type="entry name" value="Glutaredoxin"/>
    <property type="match status" value="1"/>
</dbReference>
<organism evidence="6">
    <name type="scientific">uncultured Sphingomonas sp</name>
    <dbReference type="NCBI Taxonomy" id="158754"/>
    <lineage>
        <taxon>Bacteria</taxon>
        <taxon>Pseudomonadati</taxon>
        <taxon>Pseudomonadota</taxon>
        <taxon>Alphaproteobacteria</taxon>
        <taxon>Sphingomonadales</taxon>
        <taxon>Sphingomonadaceae</taxon>
        <taxon>Sphingomonas</taxon>
        <taxon>environmental samples</taxon>
    </lineage>
</organism>
<evidence type="ECO:0000256" key="1">
    <source>
        <dbReference type="ARBA" id="ARBA00004196"/>
    </source>
</evidence>
<proteinExistence type="predicted"/>
<feature type="domain" description="Thioredoxin" evidence="5">
    <location>
        <begin position="35"/>
        <end position="175"/>
    </location>
</feature>
<accession>A0A6J4SPN9</accession>
<dbReference type="SUPFAM" id="SSF52833">
    <property type="entry name" value="Thioredoxin-like"/>
    <property type="match status" value="1"/>
</dbReference>
<keyword evidence="3" id="KW-1015">Disulfide bond</keyword>
<sequence length="175" mass="18650">MSRAVRFAPLALLLLVIAGLVWRLSTPADTNVRSRLAGKPVPAFNLAAPLPGKPAFSSRDLAMGRPRLVNIFASWCVPCITEVKVLKQLQSRGVAIDGIAIRDRAGDIAAFLARNGDPYARIGSDEQSALQIALGSSGVPESFVVDGRGIIRYQHIGAVEAADVPLILSQLEQAR</sequence>
<comment type="subcellular location">
    <subcellularLocation>
        <location evidence="1">Cell envelope</location>
    </subcellularLocation>
</comment>
<dbReference type="GO" id="GO:0017004">
    <property type="term" value="P:cytochrome complex assembly"/>
    <property type="evidence" value="ECO:0007669"/>
    <property type="project" value="UniProtKB-KW"/>
</dbReference>
<dbReference type="InterPro" id="IPR050553">
    <property type="entry name" value="Thioredoxin_ResA/DsbE_sf"/>
</dbReference>
<keyword evidence="2" id="KW-0201">Cytochrome c-type biogenesis</keyword>
<evidence type="ECO:0000256" key="2">
    <source>
        <dbReference type="ARBA" id="ARBA00022748"/>
    </source>
</evidence>
<dbReference type="GO" id="GO:0016491">
    <property type="term" value="F:oxidoreductase activity"/>
    <property type="evidence" value="ECO:0007669"/>
    <property type="project" value="InterPro"/>
</dbReference>
<evidence type="ECO:0000256" key="4">
    <source>
        <dbReference type="ARBA" id="ARBA00023284"/>
    </source>
</evidence>
<dbReference type="InterPro" id="IPR013766">
    <property type="entry name" value="Thioredoxin_domain"/>
</dbReference>
<dbReference type="InterPro" id="IPR036249">
    <property type="entry name" value="Thioredoxin-like_sf"/>
</dbReference>